<dbReference type="InterPro" id="IPR008250">
    <property type="entry name" value="ATPase_P-typ_transduc_dom_A_sf"/>
</dbReference>
<dbReference type="EMBL" id="RJTM01000005">
    <property type="protein sequence ID" value="RNL94522.1"/>
    <property type="molecule type" value="Genomic_DNA"/>
</dbReference>
<dbReference type="Gene3D" id="1.20.1110.10">
    <property type="entry name" value="Calcium-transporting ATPase, transmembrane domain"/>
    <property type="match status" value="1"/>
</dbReference>
<gene>
    <name evidence="12" type="ORF">ED312_01500</name>
</gene>
<dbReference type="InterPro" id="IPR023299">
    <property type="entry name" value="ATPase_P-typ_cyto_dom_N"/>
</dbReference>
<dbReference type="GO" id="GO:0030007">
    <property type="term" value="P:intracellular potassium ion homeostasis"/>
    <property type="evidence" value="ECO:0007669"/>
    <property type="project" value="TreeGrafter"/>
</dbReference>
<dbReference type="RefSeq" id="WP_123214232.1">
    <property type="nucleotide sequence ID" value="NZ_RJTM01000005.1"/>
</dbReference>
<comment type="similarity">
    <text evidence="2">Belongs to the cation transport ATPase (P-type) (TC 3.A.3) family. Type IIA subfamily.</text>
</comment>
<dbReference type="Pfam" id="PF00690">
    <property type="entry name" value="Cation_ATPase_N"/>
    <property type="match status" value="1"/>
</dbReference>
<keyword evidence="9 10" id="KW-0472">Membrane</keyword>
<dbReference type="Pfam" id="PF00122">
    <property type="entry name" value="E1-E2_ATPase"/>
    <property type="match status" value="1"/>
</dbReference>
<dbReference type="SFLD" id="SFLDF00027">
    <property type="entry name" value="p-type_atpase"/>
    <property type="match status" value="1"/>
</dbReference>
<evidence type="ECO:0000259" key="11">
    <source>
        <dbReference type="SMART" id="SM00831"/>
    </source>
</evidence>
<dbReference type="NCBIfam" id="TIGR01494">
    <property type="entry name" value="ATPase_P-type"/>
    <property type="match status" value="2"/>
</dbReference>
<comment type="subcellular location">
    <subcellularLocation>
        <location evidence="1">Cell membrane</location>
        <topology evidence="1">Multi-pass membrane protein</topology>
    </subcellularLocation>
</comment>
<dbReference type="PANTHER" id="PTHR43294">
    <property type="entry name" value="SODIUM/POTASSIUM-TRANSPORTING ATPASE SUBUNIT ALPHA"/>
    <property type="match status" value="1"/>
</dbReference>
<dbReference type="PRINTS" id="PR00119">
    <property type="entry name" value="CATATPASE"/>
</dbReference>
<dbReference type="SFLD" id="SFLDG00002">
    <property type="entry name" value="C1.7:_P-type_atpase_like"/>
    <property type="match status" value="1"/>
</dbReference>
<sequence length="899" mass="99790">MQNGTGTHIENVYLKSAEEVLEAVSVDSNKGLTDKDIEERFRKYGRNILEKQEDNSIWKILLSQINNPVIYLLSAASVLAFIFGDIAEGITIVIVLLINTGIGFWMEYKAQKSMKTLKELDRIEARVLRNGKEEKIDAEKIVPGDILIVEAGDLIAADARILEKNELEVDESPLTGESVPVKKSSAALMEEKPVADRNNILYKGTAVSGGTGKAVVYATGMQTVLGSISAMVGEEKKDEIPLNKKLNKLVKNLIYITIGLAVVFLVIGWIAGEEHYSLIQTSIAWTIAAIPEGLPIVASIALARGMLRLAKKNVIVKKLEAVETLGETGIIFTDKTGTLTMNQLTVSTLYLPGDLRMKAEWQNAKPTIQEQQDPEKNENFLHVFKISALANDARLEEGENEKGEGDPLEIALLDFTQKLNPDLYRKIRGLERKLHDPFDSGTMVMGAVYRENEGFYVAAKGAAHAIFDRSDKILTGEEVKDFTDKEKEYWHKKNDELSEEGFRVLAFSYRNTDILPEGEEAEDFIRGMVFAGLIGFIDPPRKEVADAINTCKNAGIKVMMVTGDHPGTAKNVGEQVGLYDREEKSGNGVLSGQKLGEELEKEDDSRLFTGSIFSRVDPAQKLELIKHFQKNGEIVGMTGDGINDAPALKRANIGIAMGKRGTQVAQEVSDMVLKDDAFGSIVKAIEQGRIIFGNIRKFIIYQLSYHLSEILIIALISFTLFTLPLLPLQLLFLNLLSDVFPALALGVGEGNPGIMKKPPKDPEEPILTKKNWARIALYGVIFTICISGAYFFAHFVWDQPEEITNNIAFFSLAFAQLLHVFNMREADEHILNNQVTRNNYIWMALGLCFSILIAAYFIPAIADVLSLRKLEPRIWGLIIITSLLPLLIIQAGKLMRKNF</sequence>
<dbReference type="InterPro" id="IPR044492">
    <property type="entry name" value="P_typ_ATPase_HD_dom"/>
</dbReference>
<dbReference type="InterPro" id="IPR036412">
    <property type="entry name" value="HAD-like_sf"/>
</dbReference>
<reference evidence="12 13" key="1">
    <citation type="submission" date="2018-10" db="EMBL/GenBank/DDBJ databases">
        <title>Sinomicrobium pectinilyticum sp. nov., a pectinase-producing bacterium isolated from alkaline and saline soil, and emended description of the genus Sinomicrobium.</title>
        <authorList>
            <person name="Cheng B."/>
            <person name="Li C."/>
            <person name="Lai Q."/>
            <person name="Du M."/>
            <person name="Shao Z."/>
            <person name="Xu P."/>
            <person name="Yang C."/>
        </authorList>
    </citation>
    <scope>NUCLEOTIDE SEQUENCE [LARGE SCALE GENOMIC DNA]</scope>
    <source>
        <strain evidence="12 13">5DNS001</strain>
    </source>
</reference>
<keyword evidence="5" id="KW-0547">Nucleotide-binding</keyword>
<dbReference type="Pfam" id="PF00689">
    <property type="entry name" value="Cation_ATPase_C"/>
    <property type="match status" value="1"/>
</dbReference>
<dbReference type="GO" id="GO:0016887">
    <property type="term" value="F:ATP hydrolysis activity"/>
    <property type="evidence" value="ECO:0007669"/>
    <property type="project" value="InterPro"/>
</dbReference>
<protein>
    <submittedName>
        <fullName evidence="12">Cation-transporting P-type ATPase</fullName>
    </submittedName>
</protein>
<proteinExistence type="inferred from homology"/>
<keyword evidence="3" id="KW-1003">Cell membrane</keyword>
<dbReference type="AlphaFoldDB" id="A0A3N0F3G2"/>
<dbReference type="SUPFAM" id="SSF81665">
    <property type="entry name" value="Calcium ATPase, transmembrane domain M"/>
    <property type="match status" value="1"/>
</dbReference>
<dbReference type="SFLD" id="SFLDS00003">
    <property type="entry name" value="Haloacid_Dehalogenase"/>
    <property type="match status" value="1"/>
</dbReference>
<dbReference type="GO" id="GO:0036376">
    <property type="term" value="P:sodium ion export across plasma membrane"/>
    <property type="evidence" value="ECO:0007669"/>
    <property type="project" value="TreeGrafter"/>
</dbReference>
<dbReference type="InterPro" id="IPR050510">
    <property type="entry name" value="Cation_transp_ATPase_P-type"/>
</dbReference>
<evidence type="ECO:0000256" key="6">
    <source>
        <dbReference type="ARBA" id="ARBA00022840"/>
    </source>
</evidence>
<dbReference type="GO" id="GO:0006883">
    <property type="term" value="P:intracellular sodium ion homeostasis"/>
    <property type="evidence" value="ECO:0007669"/>
    <property type="project" value="TreeGrafter"/>
</dbReference>
<dbReference type="PRINTS" id="PR00120">
    <property type="entry name" value="HATPASE"/>
</dbReference>
<dbReference type="GO" id="GO:0005391">
    <property type="term" value="F:P-type sodium:potassium-exchanging transporter activity"/>
    <property type="evidence" value="ECO:0007669"/>
    <property type="project" value="TreeGrafter"/>
</dbReference>
<dbReference type="SMART" id="SM00831">
    <property type="entry name" value="Cation_ATPase_N"/>
    <property type="match status" value="1"/>
</dbReference>
<evidence type="ECO:0000256" key="5">
    <source>
        <dbReference type="ARBA" id="ARBA00022741"/>
    </source>
</evidence>
<dbReference type="PANTHER" id="PTHR43294:SF21">
    <property type="entry name" value="CATION TRANSPORTING ATPASE"/>
    <property type="match status" value="1"/>
</dbReference>
<feature type="transmembrane region" description="Helical" evidence="10">
    <location>
        <begin position="89"/>
        <end position="108"/>
    </location>
</feature>
<dbReference type="InterPro" id="IPR023298">
    <property type="entry name" value="ATPase_P-typ_TM_dom_sf"/>
</dbReference>
<dbReference type="GO" id="GO:1990573">
    <property type="term" value="P:potassium ion import across plasma membrane"/>
    <property type="evidence" value="ECO:0007669"/>
    <property type="project" value="TreeGrafter"/>
</dbReference>
<feature type="transmembrane region" description="Helical" evidence="10">
    <location>
        <begin position="874"/>
        <end position="892"/>
    </location>
</feature>
<dbReference type="InterPro" id="IPR004014">
    <property type="entry name" value="ATPase_P-typ_cation-transptr_N"/>
</dbReference>
<dbReference type="InterPro" id="IPR023214">
    <property type="entry name" value="HAD_sf"/>
</dbReference>
<dbReference type="SUPFAM" id="SSF56784">
    <property type="entry name" value="HAD-like"/>
    <property type="match status" value="1"/>
</dbReference>
<keyword evidence="7" id="KW-1278">Translocase</keyword>
<dbReference type="InterPro" id="IPR018303">
    <property type="entry name" value="ATPase_P-typ_P_site"/>
</dbReference>
<evidence type="ECO:0000256" key="4">
    <source>
        <dbReference type="ARBA" id="ARBA00022692"/>
    </source>
</evidence>
<dbReference type="GO" id="GO:0005524">
    <property type="term" value="F:ATP binding"/>
    <property type="evidence" value="ECO:0007669"/>
    <property type="project" value="UniProtKB-KW"/>
</dbReference>
<evidence type="ECO:0000256" key="9">
    <source>
        <dbReference type="ARBA" id="ARBA00023136"/>
    </source>
</evidence>
<evidence type="ECO:0000313" key="13">
    <source>
        <dbReference type="Proteomes" id="UP000267469"/>
    </source>
</evidence>
<keyword evidence="13" id="KW-1185">Reference proteome</keyword>
<dbReference type="Pfam" id="PF13246">
    <property type="entry name" value="Cation_ATPase"/>
    <property type="match status" value="1"/>
</dbReference>
<feature type="transmembrane region" description="Helical" evidence="10">
    <location>
        <begin position="841"/>
        <end position="862"/>
    </location>
</feature>
<comment type="caution">
    <text evidence="12">The sequence shown here is derived from an EMBL/GenBank/DDBJ whole genome shotgun (WGS) entry which is preliminary data.</text>
</comment>
<dbReference type="InterPro" id="IPR001757">
    <property type="entry name" value="P_typ_ATPase"/>
</dbReference>
<dbReference type="SUPFAM" id="SSF81660">
    <property type="entry name" value="Metal cation-transporting ATPase, ATP-binding domain N"/>
    <property type="match status" value="1"/>
</dbReference>
<evidence type="ECO:0000256" key="1">
    <source>
        <dbReference type="ARBA" id="ARBA00004651"/>
    </source>
</evidence>
<dbReference type="InterPro" id="IPR059000">
    <property type="entry name" value="ATPase_P-type_domA"/>
</dbReference>
<feature type="transmembrane region" description="Helical" evidence="10">
    <location>
        <begin position="253"/>
        <end position="271"/>
    </location>
</feature>
<dbReference type="Gene3D" id="2.70.150.10">
    <property type="entry name" value="Calcium-transporting ATPase, cytoplasmic transduction domain A"/>
    <property type="match status" value="1"/>
</dbReference>
<dbReference type="Proteomes" id="UP000267469">
    <property type="component" value="Unassembled WGS sequence"/>
</dbReference>
<evidence type="ECO:0000256" key="2">
    <source>
        <dbReference type="ARBA" id="ARBA00005675"/>
    </source>
</evidence>
<name>A0A3N0F3G2_SINP1</name>
<evidence type="ECO:0000256" key="7">
    <source>
        <dbReference type="ARBA" id="ARBA00022967"/>
    </source>
</evidence>
<evidence type="ECO:0000256" key="10">
    <source>
        <dbReference type="SAM" id="Phobius"/>
    </source>
</evidence>
<dbReference type="InterPro" id="IPR006068">
    <property type="entry name" value="ATPase_P-typ_cation-transptr_C"/>
</dbReference>
<dbReference type="Gene3D" id="3.40.1110.10">
    <property type="entry name" value="Calcium-transporting ATPase, cytoplasmic domain N"/>
    <property type="match status" value="1"/>
</dbReference>
<keyword evidence="8 10" id="KW-1133">Transmembrane helix</keyword>
<accession>A0A3N0F3G2</accession>
<dbReference type="GO" id="GO:1902600">
    <property type="term" value="P:proton transmembrane transport"/>
    <property type="evidence" value="ECO:0007669"/>
    <property type="project" value="TreeGrafter"/>
</dbReference>
<feature type="transmembrane region" description="Helical" evidence="10">
    <location>
        <begin position="775"/>
        <end position="797"/>
    </location>
</feature>
<dbReference type="OrthoDB" id="1521937at2"/>
<keyword evidence="6" id="KW-0067">ATP-binding</keyword>
<dbReference type="SUPFAM" id="SSF81653">
    <property type="entry name" value="Calcium ATPase, transduction domain A"/>
    <property type="match status" value="1"/>
</dbReference>
<evidence type="ECO:0000313" key="12">
    <source>
        <dbReference type="EMBL" id="RNL94522.1"/>
    </source>
</evidence>
<keyword evidence="4 10" id="KW-0812">Transmembrane</keyword>
<dbReference type="Pfam" id="PF08282">
    <property type="entry name" value="Hydrolase_3"/>
    <property type="match status" value="1"/>
</dbReference>
<dbReference type="GO" id="GO:0005886">
    <property type="term" value="C:plasma membrane"/>
    <property type="evidence" value="ECO:0007669"/>
    <property type="project" value="UniProtKB-SubCell"/>
</dbReference>
<feature type="transmembrane region" description="Helical" evidence="10">
    <location>
        <begin position="65"/>
        <end position="83"/>
    </location>
</feature>
<evidence type="ECO:0000256" key="3">
    <source>
        <dbReference type="ARBA" id="ARBA00022475"/>
    </source>
</evidence>
<evidence type="ECO:0000256" key="8">
    <source>
        <dbReference type="ARBA" id="ARBA00022989"/>
    </source>
</evidence>
<dbReference type="Gene3D" id="3.40.50.1000">
    <property type="entry name" value="HAD superfamily/HAD-like"/>
    <property type="match status" value="1"/>
</dbReference>
<dbReference type="PROSITE" id="PS00154">
    <property type="entry name" value="ATPASE_E1_E2"/>
    <property type="match status" value="1"/>
</dbReference>
<feature type="domain" description="Cation-transporting P-type ATPase N-terminal" evidence="11">
    <location>
        <begin position="11"/>
        <end position="85"/>
    </location>
</feature>
<organism evidence="12 13">
    <name type="scientific">Sinomicrobium pectinilyticum</name>
    <dbReference type="NCBI Taxonomy" id="1084421"/>
    <lineage>
        <taxon>Bacteria</taxon>
        <taxon>Pseudomonadati</taxon>
        <taxon>Bacteroidota</taxon>
        <taxon>Flavobacteriia</taxon>
        <taxon>Flavobacteriales</taxon>
        <taxon>Flavobacteriaceae</taxon>
        <taxon>Sinomicrobium</taxon>
    </lineage>
</organism>
<feature type="transmembrane region" description="Helical" evidence="10">
    <location>
        <begin position="283"/>
        <end position="303"/>
    </location>
</feature>